<comment type="caution">
    <text evidence="4">The sequence shown here is derived from an EMBL/GenBank/DDBJ whole genome shotgun (WGS) entry which is preliminary data.</text>
</comment>
<dbReference type="SUPFAM" id="SSF74853">
    <property type="entry name" value="Lamin A/C globular tail domain"/>
    <property type="match status" value="2"/>
</dbReference>
<dbReference type="InterPro" id="IPR014867">
    <property type="entry name" value="Spore_coat_CotH_CotH2/3/7"/>
</dbReference>
<dbReference type="Proteomes" id="UP000070299">
    <property type="component" value="Unassembled WGS sequence"/>
</dbReference>
<dbReference type="OrthoDB" id="3235126at2"/>
<keyword evidence="4" id="KW-0167">Capsid protein</keyword>
<gene>
    <name evidence="4" type="ORF">AX660_15270</name>
</gene>
<evidence type="ECO:0000256" key="2">
    <source>
        <dbReference type="SAM" id="SignalP"/>
    </source>
</evidence>
<protein>
    <submittedName>
        <fullName evidence="4">Spore coat protein CotH</fullName>
    </submittedName>
</protein>
<feature type="signal peptide" evidence="2">
    <location>
        <begin position="1"/>
        <end position="24"/>
    </location>
</feature>
<keyword evidence="2" id="KW-0732">Signal</keyword>
<dbReference type="AlphaFoldDB" id="A0A135ZZR0"/>
<dbReference type="InterPro" id="IPR001322">
    <property type="entry name" value="Lamin_tail_dom"/>
</dbReference>
<feature type="compositionally biased region" description="Low complexity" evidence="1">
    <location>
        <begin position="30"/>
        <end position="47"/>
    </location>
</feature>
<feature type="domain" description="LTD" evidence="3">
    <location>
        <begin position="321"/>
        <end position="430"/>
    </location>
</feature>
<accession>A0A135ZZR0</accession>
<dbReference type="Pfam" id="PF00932">
    <property type="entry name" value="LTD"/>
    <property type="match status" value="2"/>
</dbReference>
<evidence type="ECO:0000313" key="5">
    <source>
        <dbReference type="Proteomes" id="UP000070299"/>
    </source>
</evidence>
<name>A0A135ZZR0_9ALTE</name>
<reference evidence="5" key="1">
    <citation type="submission" date="2016-02" db="EMBL/GenBank/DDBJ databases">
        <authorList>
            <person name="Schultz-Johansen M."/>
            <person name="Glaring M.A."/>
            <person name="Bech P.K."/>
            <person name="Stougaard P."/>
        </authorList>
    </citation>
    <scope>NUCLEOTIDE SEQUENCE [LARGE SCALE GENOMIC DNA]</scope>
    <source>
        <strain evidence="5">S66</strain>
    </source>
</reference>
<evidence type="ECO:0000259" key="3">
    <source>
        <dbReference type="PROSITE" id="PS51841"/>
    </source>
</evidence>
<sequence length="856" mass="93795">MKNKVLTALSLVFCTTLLFSCGGASENTASTDEVSTETPSTETPSSSSLKINEIVASAVDGGADWIELYALADIPDLSIYSIVDDNAEHVAQTLPAISLNTGQFIVIQAIDEEDTPPSDAYYVTFKLGSDDAVTLYENAVQIDQLDWQDGDAQQGYSFGLYLDGTGTARTMLPTPGAANTQLSDEVLVTDTITNNDAELRINEIVAKASDDGYDWIELYAAGDNAVFLGDYLVSDEDGELFALPDITLAAGTFYRVYATTDEVENLATVGFKLGSSDQVSLFLAEDLIDQLSWKNGEALIGYSYGRYPDGSDALATLIPSPAMANSLATHGPLVINELVASHVAEGNDWFELYNNSVNPILLSDYQIIDSSNDIEPVTLPEIILAAGAFVVIYAVDEDPGSYYVPFKLGKDDELSLIKNGETVDYIDWQASDVSAGYSYGLTTDGGWAKNTLEPSLGSSNVLPSVYNKAVVESIYFTIDNTEWQDLLDNAIDEEYHPTSVTYKGITLDSVAIRTKGNSSLSAVARSTSERYSFNIDVNEYVSGQKLLGMKKFVLNNMYNDPSYMREYIAYELLEEMGVATPEHAYVNVYVNDELKGLYLLVEFVNEEFIAKHFSNTQGDLYKPDGTGSDLQWISDDFSRYSGVELKTNEDSSDNGAFINFVSAMEFGDALSVIDQDSVLRYMAVSVALSNLDSYHGSLAHNYYIYEQDGVFSMLPWDLNESFGSFSMGCNRADIRELYIDEPTDGALADKPLIAKVFADSDNLNTYHAYLNQLIDGPLTSTNFAARIAEIDKLIGEHVANDPTAFYSYSQYQQNQHSTVSRFYGLTSFMSYRVANMNQQLSGEIASSGNGNGFCRN</sequence>
<feature type="region of interest" description="Disordered" evidence="1">
    <location>
        <begin position="26"/>
        <end position="47"/>
    </location>
</feature>
<dbReference type="Pfam" id="PF08757">
    <property type="entry name" value="CotH"/>
    <property type="match status" value="1"/>
</dbReference>
<dbReference type="RefSeq" id="WP_068377317.1">
    <property type="nucleotide sequence ID" value="NZ_LSNE01000006.1"/>
</dbReference>
<feature type="domain" description="LTD" evidence="3">
    <location>
        <begin position="191"/>
        <end position="306"/>
    </location>
</feature>
<dbReference type="PROSITE" id="PS51257">
    <property type="entry name" value="PROKAR_LIPOPROTEIN"/>
    <property type="match status" value="1"/>
</dbReference>
<dbReference type="PROSITE" id="PS51841">
    <property type="entry name" value="LTD"/>
    <property type="match status" value="3"/>
</dbReference>
<dbReference type="STRING" id="1799789.AX660_15270"/>
<feature type="chain" id="PRO_5007469237" evidence="2">
    <location>
        <begin position="25"/>
        <end position="856"/>
    </location>
</feature>
<organism evidence="4 5">
    <name type="scientific">Paraglaciecola hydrolytica</name>
    <dbReference type="NCBI Taxonomy" id="1799789"/>
    <lineage>
        <taxon>Bacteria</taxon>
        <taxon>Pseudomonadati</taxon>
        <taxon>Pseudomonadota</taxon>
        <taxon>Gammaproteobacteria</taxon>
        <taxon>Alteromonadales</taxon>
        <taxon>Alteromonadaceae</taxon>
        <taxon>Paraglaciecola</taxon>
    </lineage>
</organism>
<dbReference type="PANTHER" id="PTHR40050:SF1">
    <property type="entry name" value="INNER SPORE COAT PROTEIN H"/>
    <property type="match status" value="1"/>
</dbReference>
<evidence type="ECO:0000256" key="1">
    <source>
        <dbReference type="SAM" id="MobiDB-lite"/>
    </source>
</evidence>
<dbReference type="PANTHER" id="PTHR40050">
    <property type="entry name" value="INNER SPORE COAT PROTEIN H"/>
    <property type="match status" value="1"/>
</dbReference>
<evidence type="ECO:0000313" key="4">
    <source>
        <dbReference type="EMBL" id="KXI28454.1"/>
    </source>
</evidence>
<proteinExistence type="predicted"/>
<dbReference type="EMBL" id="LSNE01000006">
    <property type="protein sequence ID" value="KXI28454.1"/>
    <property type="molecule type" value="Genomic_DNA"/>
</dbReference>
<feature type="domain" description="LTD" evidence="3">
    <location>
        <begin position="38"/>
        <end position="149"/>
    </location>
</feature>
<keyword evidence="5" id="KW-1185">Reference proteome</keyword>
<dbReference type="InterPro" id="IPR036415">
    <property type="entry name" value="Lamin_tail_dom_sf"/>
</dbReference>
<keyword evidence="4" id="KW-0946">Virion</keyword>